<feature type="transmembrane region" description="Helical" evidence="5">
    <location>
        <begin position="372"/>
        <end position="393"/>
    </location>
</feature>
<sequence>MKTRLAGSGGLKRELGLCSATVLVVANMVGTGVFTTSGFIMAELGDARSMLACWIVGGLFALTGALCYGELGAMLPRAGGEYAYLRRSFGPLPAFLSGWISLIVGFSAPIAAAAIAFATYFLGGESRPWFVLEFGGRQWATVSLSTVLAIGVVVALSLVHYHSLRLGQRVQNLLTAFKVVFILGLGVGGLCFGAGDATRLSSLFQGGSLSLNGGFAVALIFVSFAFSGWNAAAYLGGEIRNPERNLPRALVLGTVFVTGLYLLLNLVYVYALPVERMRGTIELGTSAAVALFGPVAGAFVGVAIALGLLSVVSAMIMAGPRVYYAMASDGLFFRCFGCVNERRSTPAQAIMFQAGIAIVMILSASFDGLLVYIGFTLSLSSMLTVAGLLRLRFTEPGLPRPYRTLGYPITPLVFICGNLWIVAHSLFSRPVIALYGVGTILVGVGLYRVFRPSMAERKEWEQGHEALQVVTVDKGPSA</sequence>
<gene>
    <name evidence="6" type="ORF">SAMN04488503_1856</name>
</gene>
<feature type="transmembrane region" description="Helical" evidence="5">
    <location>
        <begin position="173"/>
        <end position="195"/>
    </location>
</feature>
<accession>A0A239A6B9</accession>
<dbReference type="AlphaFoldDB" id="A0A239A6B9"/>
<dbReference type="PANTHER" id="PTHR11785">
    <property type="entry name" value="AMINO ACID TRANSPORTER"/>
    <property type="match status" value="1"/>
</dbReference>
<feature type="transmembrane region" description="Helical" evidence="5">
    <location>
        <begin position="291"/>
        <end position="316"/>
    </location>
</feature>
<feature type="transmembrane region" description="Helical" evidence="5">
    <location>
        <begin position="405"/>
        <end position="426"/>
    </location>
</feature>
<feature type="transmembrane region" description="Helical" evidence="5">
    <location>
        <begin position="432"/>
        <end position="450"/>
    </location>
</feature>
<evidence type="ECO:0000313" key="6">
    <source>
        <dbReference type="EMBL" id="SNR90982.1"/>
    </source>
</evidence>
<feature type="transmembrane region" description="Helical" evidence="5">
    <location>
        <begin position="96"/>
        <end position="122"/>
    </location>
</feature>
<feature type="transmembrane region" description="Helical" evidence="5">
    <location>
        <begin position="215"/>
        <end position="237"/>
    </location>
</feature>
<dbReference type="EMBL" id="FZOC01000003">
    <property type="protein sequence ID" value="SNR90982.1"/>
    <property type="molecule type" value="Genomic_DNA"/>
</dbReference>
<organism evidence="6 7">
    <name type="scientific">Humidesulfovibrio mexicanus</name>
    <dbReference type="NCBI Taxonomy" id="147047"/>
    <lineage>
        <taxon>Bacteria</taxon>
        <taxon>Pseudomonadati</taxon>
        <taxon>Thermodesulfobacteriota</taxon>
        <taxon>Desulfovibrionia</taxon>
        <taxon>Desulfovibrionales</taxon>
        <taxon>Desulfovibrionaceae</taxon>
        <taxon>Humidesulfovibrio</taxon>
    </lineage>
</organism>
<keyword evidence="7" id="KW-1185">Reference proteome</keyword>
<dbReference type="GO" id="GO:0016020">
    <property type="term" value="C:membrane"/>
    <property type="evidence" value="ECO:0007669"/>
    <property type="project" value="UniProtKB-SubCell"/>
</dbReference>
<name>A0A239A6B9_9BACT</name>
<dbReference type="GO" id="GO:0015179">
    <property type="term" value="F:L-amino acid transmembrane transporter activity"/>
    <property type="evidence" value="ECO:0007669"/>
    <property type="project" value="TreeGrafter"/>
</dbReference>
<dbReference type="PANTHER" id="PTHR11785:SF512">
    <property type="entry name" value="SOBREMESA, ISOFORM B"/>
    <property type="match status" value="1"/>
</dbReference>
<reference evidence="6 7" key="1">
    <citation type="submission" date="2017-06" db="EMBL/GenBank/DDBJ databases">
        <authorList>
            <person name="Kim H.J."/>
            <person name="Triplett B.A."/>
        </authorList>
    </citation>
    <scope>NUCLEOTIDE SEQUENCE [LARGE SCALE GENOMIC DNA]</scope>
    <source>
        <strain evidence="6 7">DSM 13116</strain>
    </source>
</reference>
<feature type="transmembrane region" description="Helical" evidence="5">
    <location>
        <begin position="20"/>
        <end position="42"/>
    </location>
</feature>
<feature type="transmembrane region" description="Helical" evidence="5">
    <location>
        <begin position="349"/>
        <end position="366"/>
    </location>
</feature>
<evidence type="ECO:0000256" key="1">
    <source>
        <dbReference type="ARBA" id="ARBA00004141"/>
    </source>
</evidence>
<keyword evidence="2 5" id="KW-0812">Transmembrane</keyword>
<dbReference type="Proteomes" id="UP000198324">
    <property type="component" value="Unassembled WGS sequence"/>
</dbReference>
<protein>
    <submittedName>
        <fullName evidence="6">Amino acid/polyamine/organocation transporter, APC superfamily</fullName>
    </submittedName>
</protein>
<comment type="subcellular location">
    <subcellularLocation>
        <location evidence="1">Membrane</location>
        <topology evidence="1">Multi-pass membrane protein</topology>
    </subcellularLocation>
</comment>
<dbReference type="InterPro" id="IPR050598">
    <property type="entry name" value="AminoAcid_Transporter"/>
</dbReference>
<evidence type="ECO:0000256" key="3">
    <source>
        <dbReference type="ARBA" id="ARBA00022989"/>
    </source>
</evidence>
<dbReference type="Gene3D" id="1.20.1740.10">
    <property type="entry name" value="Amino acid/polyamine transporter I"/>
    <property type="match status" value="1"/>
</dbReference>
<evidence type="ECO:0000256" key="4">
    <source>
        <dbReference type="ARBA" id="ARBA00023136"/>
    </source>
</evidence>
<feature type="transmembrane region" description="Helical" evidence="5">
    <location>
        <begin position="142"/>
        <end position="161"/>
    </location>
</feature>
<feature type="transmembrane region" description="Helical" evidence="5">
    <location>
        <begin position="54"/>
        <end position="75"/>
    </location>
</feature>
<feature type="transmembrane region" description="Helical" evidence="5">
    <location>
        <begin position="249"/>
        <end position="271"/>
    </location>
</feature>
<keyword evidence="3 5" id="KW-1133">Transmembrane helix</keyword>
<evidence type="ECO:0000313" key="7">
    <source>
        <dbReference type="Proteomes" id="UP000198324"/>
    </source>
</evidence>
<dbReference type="InterPro" id="IPR002293">
    <property type="entry name" value="AA/rel_permease1"/>
</dbReference>
<dbReference type="RefSeq" id="WP_089273982.1">
    <property type="nucleotide sequence ID" value="NZ_FZOC01000003.1"/>
</dbReference>
<dbReference type="Pfam" id="PF13520">
    <property type="entry name" value="AA_permease_2"/>
    <property type="match status" value="1"/>
</dbReference>
<keyword evidence="4 5" id="KW-0472">Membrane</keyword>
<evidence type="ECO:0000256" key="2">
    <source>
        <dbReference type="ARBA" id="ARBA00022692"/>
    </source>
</evidence>
<evidence type="ECO:0000256" key="5">
    <source>
        <dbReference type="SAM" id="Phobius"/>
    </source>
</evidence>
<proteinExistence type="predicted"/>
<dbReference type="PIRSF" id="PIRSF006060">
    <property type="entry name" value="AA_transporter"/>
    <property type="match status" value="1"/>
</dbReference>
<dbReference type="OrthoDB" id="127638at2"/>